<gene>
    <name evidence="6" type="ORF">O0S08_41835</name>
</gene>
<evidence type="ECO:0000256" key="3">
    <source>
        <dbReference type="ARBA" id="ARBA00022801"/>
    </source>
</evidence>
<evidence type="ECO:0000256" key="2">
    <source>
        <dbReference type="ARBA" id="ARBA00022737"/>
    </source>
</evidence>
<evidence type="ECO:0000256" key="4">
    <source>
        <dbReference type="ARBA" id="ARBA00023180"/>
    </source>
</evidence>
<keyword evidence="4" id="KW-0325">Glycoprotein</keyword>
<evidence type="ECO:0000313" key="6">
    <source>
        <dbReference type="EMBL" id="WAS92761.1"/>
    </source>
</evidence>
<dbReference type="InterPro" id="IPR013519">
    <property type="entry name" value="Int_alpha_beta-p"/>
</dbReference>
<proteinExistence type="predicted"/>
<evidence type="ECO:0000256" key="1">
    <source>
        <dbReference type="ARBA" id="ARBA00022729"/>
    </source>
</evidence>
<evidence type="ECO:0000256" key="5">
    <source>
        <dbReference type="SAM" id="SignalP"/>
    </source>
</evidence>
<dbReference type="EMBL" id="CP114040">
    <property type="protein sequence ID" value="WAS92761.1"/>
    <property type="molecule type" value="Genomic_DNA"/>
</dbReference>
<reference evidence="6" key="1">
    <citation type="submission" date="2022-11" db="EMBL/GenBank/DDBJ databases">
        <title>Minimal conservation of predation-associated metabolite biosynthetic gene clusters underscores biosynthetic potential of Myxococcota including descriptions for ten novel species: Archangium lansinium sp. nov., Myxococcus landrumus sp. nov., Nannocystis bai.</title>
        <authorList>
            <person name="Ahearne A."/>
            <person name="Stevens C."/>
            <person name="Dowd S."/>
        </authorList>
    </citation>
    <scope>NUCLEOTIDE SEQUENCE</scope>
    <source>
        <strain evidence="6">Fl3</strain>
    </source>
</reference>
<feature type="signal peptide" evidence="5">
    <location>
        <begin position="1"/>
        <end position="27"/>
    </location>
</feature>
<dbReference type="PRINTS" id="PR01185">
    <property type="entry name" value="INTEGRINA"/>
</dbReference>
<name>A0ABY7H0I4_9BACT</name>
<dbReference type="RefSeq" id="WP_269035117.1">
    <property type="nucleotide sequence ID" value="NZ_CP114040.1"/>
</dbReference>
<dbReference type="Pfam" id="PF01839">
    <property type="entry name" value="FG-GAP"/>
    <property type="match status" value="2"/>
</dbReference>
<dbReference type="InterPro" id="IPR000413">
    <property type="entry name" value="Integrin_alpha"/>
</dbReference>
<dbReference type="PANTHER" id="PTHR23221:SF7">
    <property type="entry name" value="PHOSPHATIDYLINOSITOL-GLYCAN-SPECIFIC PHOSPHOLIPASE D"/>
    <property type="match status" value="1"/>
</dbReference>
<dbReference type="PROSITE" id="PS51470">
    <property type="entry name" value="FG_GAP"/>
    <property type="match status" value="1"/>
</dbReference>
<keyword evidence="3" id="KW-0378">Hydrolase</keyword>
<dbReference type="InterPro" id="IPR013517">
    <property type="entry name" value="FG-GAP"/>
</dbReference>
<keyword evidence="2" id="KW-0677">Repeat</keyword>
<dbReference type="Gene3D" id="2.130.10.130">
    <property type="entry name" value="Integrin alpha, N-terminal"/>
    <property type="match status" value="3"/>
</dbReference>
<protein>
    <submittedName>
        <fullName evidence="6">FG-GAP and VCBS repeat-containing protein</fullName>
    </submittedName>
</protein>
<keyword evidence="1 5" id="KW-0732">Signal</keyword>
<feature type="chain" id="PRO_5045268603" evidence="5">
    <location>
        <begin position="28"/>
        <end position="513"/>
    </location>
</feature>
<evidence type="ECO:0000313" key="7">
    <source>
        <dbReference type="Proteomes" id="UP001164459"/>
    </source>
</evidence>
<dbReference type="SMART" id="SM00191">
    <property type="entry name" value="Int_alpha"/>
    <property type="match status" value="5"/>
</dbReference>
<dbReference type="InterPro" id="IPR028994">
    <property type="entry name" value="Integrin_alpha_N"/>
</dbReference>
<keyword evidence="7" id="KW-1185">Reference proteome</keyword>
<organism evidence="6 7">
    <name type="scientific">Nannocystis punicea</name>
    <dbReference type="NCBI Taxonomy" id="2995304"/>
    <lineage>
        <taxon>Bacteria</taxon>
        <taxon>Pseudomonadati</taxon>
        <taxon>Myxococcota</taxon>
        <taxon>Polyangia</taxon>
        <taxon>Nannocystales</taxon>
        <taxon>Nannocystaceae</taxon>
        <taxon>Nannocystis</taxon>
    </lineage>
</organism>
<dbReference type="SUPFAM" id="SSF69318">
    <property type="entry name" value="Integrin alpha N-terminal domain"/>
    <property type="match status" value="1"/>
</dbReference>
<dbReference type="PANTHER" id="PTHR23221">
    <property type="entry name" value="GLYCOSYLPHOSPHATIDYLINOSITOL PHOSPHOLIPASE D"/>
    <property type="match status" value="1"/>
</dbReference>
<sequence length="513" mass="52882">MISRKRFTVSTALIALVLSGSTSDVHAANRGPDFDNDNIDDLAIGVPNQQVGVESLAGMVNVLYGSASGLTDPSNRITSIDRGVPGVEGAPDGSDFFGRTVSWGDFNADCFDDLAVTTLLGDLQIFYGSSTGLSLANDDIVVTAMALSNSSAAGDFNGDGFDDIAVQEGSMSEVWVLYGSSSGITDTAGPGLQIWDLDALGVSNPTGLELFGWSLATGDFNCDGKDDLAVGAPQQNVGAESGAGQVHIIYGTSSGLSATGTTAWHQTSPNVEGAAEAGDEFGYALATGNFNNDTSNGRACHDLAIGIPFEDAGAVNDGAVAVLFGTPTSGIQASSPADSLWYQERADVEGNGDSHEFFGKSIAVGNMDADSFEDLAIGIPGEGIGGAIAIIRGASGGMTDADDVLWTQDTNFVADDAEGQDDFGECVTYGREWYTTLNRGLAVCVPHEDVLGTTDAGMVNVMYLQDTSTPQLSILGGSWIQSSIDTQTVEADDVFGSSLTAARDRPFTSGSCG</sequence>
<accession>A0ABY7H0I4</accession>
<dbReference type="Proteomes" id="UP001164459">
    <property type="component" value="Chromosome"/>
</dbReference>